<evidence type="ECO:0000256" key="1">
    <source>
        <dbReference type="ARBA" id="ARBA00007465"/>
    </source>
</evidence>
<reference evidence="5 6" key="1">
    <citation type="journal article" date="2018" name="Mol. Biol. Evol.">
        <title>Analysis of the draft genome of the red seaweed Gracilariopsis chorda provides insights into genome size evolution in Rhodophyta.</title>
        <authorList>
            <person name="Lee J."/>
            <person name="Yang E.C."/>
            <person name="Graf L."/>
            <person name="Yang J.H."/>
            <person name="Qiu H."/>
            <person name="Zel Zion U."/>
            <person name="Chan C.X."/>
            <person name="Stephens T.G."/>
            <person name="Weber A.P.M."/>
            <person name="Boo G.H."/>
            <person name="Boo S.M."/>
            <person name="Kim K.M."/>
            <person name="Shin Y."/>
            <person name="Jung M."/>
            <person name="Lee S.J."/>
            <person name="Yim H.S."/>
            <person name="Lee J.H."/>
            <person name="Bhattacharya D."/>
            <person name="Yoon H.S."/>
        </authorList>
    </citation>
    <scope>NUCLEOTIDE SEQUENCE [LARGE SCALE GENOMIC DNA]</scope>
    <source>
        <strain evidence="5 6">SKKU-2015</strain>
        <tissue evidence="5">Whole body</tissue>
    </source>
</reference>
<gene>
    <name evidence="5" type="ORF">BWQ96_06571</name>
</gene>
<dbReference type="GO" id="GO:0042274">
    <property type="term" value="P:ribosomal small subunit biogenesis"/>
    <property type="evidence" value="ECO:0007669"/>
    <property type="project" value="TreeGrafter"/>
</dbReference>
<organism evidence="5 6">
    <name type="scientific">Gracilariopsis chorda</name>
    <dbReference type="NCBI Taxonomy" id="448386"/>
    <lineage>
        <taxon>Eukaryota</taxon>
        <taxon>Rhodophyta</taxon>
        <taxon>Florideophyceae</taxon>
        <taxon>Rhodymeniophycidae</taxon>
        <taxon>Gracilariales</taxon>
        <taxon>Gracilariaceae</taxon>
        <taxon>Gracilariopsis</taxon>
    </lineage>
</organism>
<name>A0A2V3INK8_9FLOR</name>
<dbReference type="GO" id="GO:0003735">
    <property type="term" value="F:structural constituent of ribosome"/>
    <property type="evidence" value="ECO:0007669"/>
    <property type="project" value="TreeGrafter"/>
</dbReference>
<proteinExistence type="inferred from homology"/>
<dbReference type="EMBL" id="NBIV01000115">
    <property type="protein sequence ID" value="PXF43666.1"/>
    <property type="molecule type" value="Genomic_DNA"/>
</dbReference>
<dbReference type="OrthoDB" id="638at2759"/>
<dbReference type="PANTHER" id="PTHR11831">
    <property type="entry name" value="30S 40S RIBOSOMAL PROTEIN"/>
    <property type="match status" value="1"/>
</dbReference>
<accession>A0A2V3INK8</accession>
<evidence type="ECO:0000256" key="2">
    <source>
        <dbReference type="ARBA" id="ARBA00023274"/>
    </source>
</evidence>
<dbReference type="SMART" id="SM00363">
    <property type="entry name" value="S4"/>
    <property type="match status" value="1"/>
</dbReference>
<dbReference type="SUPFAM" id="SSF55174">
    <property type="entry name" value="Alpha-L RNA-binding motif"/>
    <property type="match status" value="1"/>
</dbReference>
<comment type="similarity">
    <text evidence="1">Belongs to the universal ribosomal protein uS4 family.</text>
</comment>
<dbReference type="GO" id="GO:0019843">
    <property type="term" value="F:rRNA binding"/>
    <property type="evidence" value="ECO:0007669"/>
    <property type="project" value="InterPro"/>
</dbReference>
<dbReference type="Proteomes" id="UP000247409">
    <property type="component" value="Unassembled WGS sequence"/>
</dbReference>
<sequence length="268" mass="30479">MPVNYQLKNLRRLFGEGTFLRPATGEGLPQATGKIARVTRRLVAAKDADSQPKRTKLLGGVPRAFFGEQPPRSVRNKAVAAQLNTIHLFEKQKMRLYYGAMRDAKFKKYVQEATCTRYNTDAHLIRLLELRLDTFLYRTGFVKTPSQARQWIYHEHVLVNNDVVSVKSYRMRPGDVMSIASHHVENAFLAATDCAQMRQSFGCGASWIVSRNDPAGMLPWMEIDRVGLSAILVRHPTDEEARSMTRAALFPYIRDANLNPHAAMRAYR</sequence>
<dbReference type="Gene3D" id="1.10.1050.10">
    <property type="entry name" value="Ribosomal Protein S4 Delta 41, Chain A, domain 1"/>
    <property type="match status" value="1"/>
</dbReference>
<dbReference type="STRING" id="448386.A0A2V3INK8"/>
<dbReference type="PROSITE" id="PS50889">
    <property type="entry name" value="S4"/>
    <property type="match status" value="1"/>
</dbReference>
<evidence type="ECO:0000313" key="5">
    <source>
        <dbReference type="EMBL" id="PXF43666.1"/>
    </source>
</evidence>
<dbReference type="AlphaFoldDB" id="A0A2V3INK8"/>
<dbReference type="InterPro" id="IPR002942">
    <property type="entry name" value="S4_RNA-bd"/>
</dbReference>
<keyword evidence="2" id="KW-0687">Ribonucleoprotein</keyword>
<keyword evidence="6" id="KW-1185">Reference proteome</keyword>
<evidence type="ECO:0000259" key="4">
    <source>
        <dbReference type="SMART" id="SM00363"/>
    </source>
</evidence>
<feature type="domain" description="RNA-binding S4" evidence="4">
    <location>
        <begin position="130"/>
        <end position="190"/>
    </location>
</feature>
<evidence type="ECO:0000313" key="6">
    <source>
        <dbReference type="Proteomes" id="UP000247409"/>
    </source>
</evidence>
<dbReference type="CDD" id="cd00165">
    <property type="entry name" value="S4"/>
    <property type="match status" value="1"/>
</dbReference>
<protein>
    <submittedName>
        <fullName evidence="5">30S ribosomal protein S4</fullName>
    </submittedName>
</protein>
<dbReference type="InterPro" id="IPR022801">
    <property type="entry name" value="Ribosomal_uS4"/>
</dbReference>
<dbReference type="Pfam" id="PF01479">
    <property type="entry name" value="S4"/>
    <property type="match status" value="1"/>
</dbReference>
<keyword evidence="3" id="KW-0694">RNA-binding</keyword>
<dbReference type="GO" id="GO:0015935">
    <property type="term" value="C:small ribosomal subunit"/>
    <property type="evidence" value="ECO:0007669"/>
    <property type="project" value="TreeGrafter"/>
</dbReference>
<dbReference type="InterPro" id="IPR036986">
    <property type="entry name" value="S4_RNA-bd_sf"/>
</dbReference>
<comment type="caution">
    <text evidence="5">The sequence shown here is derived from an EMBL/GenBank/DDBJ whole genome shotgun (WGS) entry which is preliminary data.</text>
</comment>
<dbReference type="PANTHER" id="PTHR11831:SF5">
    <property type="entry name" value="40S RIBOSOMAL PROTEIN S9"/>
    <property type="match status" value="1"/>
</dbReference>
<keyword evidence="5" id="KW-0689">Ribosomal protein</keyword>
<dbReference type="Gene3D" id="3.10.290.10">
    <property type="entry name" value="RNA-binding S4 domain"/>
    <property type="match status" value="1"/>
</dbReference>
<evidence type="ECO:0000256" key="3">
    <source>
        <dbReference type="PROSITE-ProRule" id="PRU00182"/>
    </source>
</evidence>